<dbReference type="InterPro" id="IPR013551">
    <property type="entry name" value="YicC-like_C"/>
</dbReference>
<dbReference type="AlphaFoldDB" id="A0A4T0V0T4"/>
<dbReference type="RefSeq" id="WP_136552007.1">
    <property type="nucleotide sequence ID" value="NZ_STGJ01000005.1"/>
</dbReference>
<dbReference type="EMBL" id="STGJ01000005">
    <property type="protein sequence ID" value="TIC84736.1"/>
    <property type="molecule type" value="Genomic_DNA"/>
</dbReference>
<accession>A0A4T0V0T4</accession>
<keyword evidence="3" id="KW-0255">Endonuclease</keyword>
<dbReference type="GO" id="GO:0016787">
    <property type="term" value="F:hydrolase activity"/>
    <property type="evidence" value="ECO:0007669"/>
    <property type="project" value="UniProtKB-KW"/>
</dbReference>
<evidence type="ECO:0000259" key="7">
    <source>
        <dbReference type="Pfam" id="PF08340"/>
    </source>
</evidence>
<dbReference type="InterPro" id="IPR005229">
    <property type="entry name" value="YicC/YloC-like"/>
</dbReference>
<dbReference type="Pfam" id="PF03755">
    <property type="entry name" value="YicC-like_N"/>
    <property type="match status" value="1"/>
</dbReference>
<protein>
    <submittedName>
        <fullName evidence="8">YicC family protein</fullName>
    </submittedName>
</protein>
<evidence type="ECO:0000313" key="9">
    <source>
        <dbReference type="Proteomes" id="UP000308891"/>
    </source>
</evidence>
<evidence type="ECO:0000256" key="2">
    <source>
        <dbReference type="ARBA" id="ARBA00022722"/>
    </source>
</evidence>
<keyword evidence="4" id="KW-0378">Hydrolase</keyword>
<dbReference type="PANTHER" id="PTHR30636:SF3">
    <property type="entry name" value="UPF0701 PROTEIN YICC"/>
    <property type="match status" value="1"/>
</dbReference>
<gene>
    <name evidence="8" type="ORF">E5K04_06070</name>
</gene>
<evidence type="ECO:0000256" key="3">
    <source>
        <dbReference type="ARBA" id="ARBA00022759"/>
    </source>
</evidence>
<name>A0A4T0V0T4_9NEIS</name>
<sequence>MILSMTGFASATREFTGGMLAMEIRAVNHRYLDVQMRLPEELRVIEPQLREKIAARASRGKLECRVSLNQAADQAPTLELNRELLQGLLALSAEARTLAPNAKELSLGELMRWPGVLKSNELPPAVLQQLCSECLDAVLADFNASRQREGAKLAQILSERLDGMEKIVREIKPRLPLILDGYLARLSARLSDALGSVDDDRIKQEFALFAQKIDVDEELTRLTTHIAEVRRILKTGGQTGKRLDFLMQELNREANTLGSKSVSTETTQASVELKVLIEQMREQIQNIE</sequence>
<organism evidence="8 9">
    <name type="scientific">Crenobacter intestini</name>
    <dbReference type="NCBI Taxonomy" id="2563443"/>
    <lineage>
        <taxon>Bacteria</taxon>
        <taxon>Pseudomonadati</taxon>
        <taxon>Pseudomonadota</taxon>
        <taxon>Betaproteobacteria</taxon>
        <taxon>Neisseriales</taxon>
        <taxon>Neisseriaceae</taxon>
        <taxon>Crenobacter</taxon>
    </lineage>
</organism>
<proteinExistence type="inferred from homology"/>
<dbReference type="Pfam" id="PF08340">
    <property type="entry name" value="YicC-like_C"/>
    <property type="match status" value="1"/>
</dbReference>
<evidence type="ECO:0000259" key="6">
    <source>
        <dbReference type="Pfam" id="PF03755"/>
    </source>
</evidence>
<comment type="cofactor">
    <cofactor evidence="1">
        <name>a divalent metal cation</name>
        <dbReference type="ChEBI" id="CHEBI:60240"/>
    </cofactor>
</comment>
<dbReference type="OrthoDB" id="9771229at2"/>
<reference evidence="8 9" key="1">
    <citation type="submission" date="2019-04" db="EMBL/GenBank/DDBJ databases">
        <title>Crenobacter sp. nov.</title>
        <authorList>
            <person name="Shi S."/>
        </authorList>
    </citation>
    <scope>NUCLEOTIDE SEQUENCE [LARGE SCALE GENOMIC DNA]</scope>
    <source>
        <strain evidence="8 9">GY 70310</strain>
    </source>
</reference>
<dbReference type="PANTHER" id="PTHR30636">
    <property type="entry name" value="UPF0701 PROTEIN YICC"/>
    <property type="match status" value="1"/>
</dbReference>
<comment type="similarity">
    <text evidence="5">Belongs to the YicC/YloC family.</text>
</comment>
<dbReference type="GO" id="GO:0004521">
    <property type="term" value="F:RNA endonuclease activity"/>
    <property type="evidence" value="ECO:0007669"/>
    <property type="project" value="InterPro"/>
</dbReference>
<evidence type="ECO:0000313" key="8">
    <source>
        <dbReference type="EMBL" id="TIC84736.1"/>
    </source>
</evidence>
<dbReference type="InterPro" id="IPR013527">
    <property type="entry name" value="YicC-like_N"/>
</dbReference>
<feature type="domain" description="Endoribonuclease YicC-like C-terminal" evidence="7">
    <location>
        <begin position="173"/>
        <end position="288"/>
    </location>
</feature>
<evidence type="ECO:0000256" key="5">
    <source>
        <dbReference type="ARBA" id="ARBA00035648"/>
    </source>
</evidence>
<feature type="domain" description="Endoribonuclease YicC-like N-terminal" evidence="6">
    <location>
        <begin position="2"/>
        <end position="154"/>
    </location>
</feature>
<evidence type="ECO:0000256" key="1">
    <source>
        <dbReference type="ARBA" id="ARBA00001968"/>
    </source>
</evidence>
<dbReference type="Proteomes" id="UP000308891">
    <property type="component" value="Unassembled WGS sequence"/>
</dbReference>
<keyword evidence="2" id="KW-0540">Nuclease</keyword>
<comment type="caution">
    <text evidence="8">The sequence shown here is derived from an EMBL/GenBank/DDBJ whole genome shotgun (WGS) entry which is preliminary data.</text>
</comment>
<keyword evidence="9" id="KW-1185">Reference proteome</keyword>
<dbReference type="NCBIfam" id="TIGR00255">
    <property type="entry name" value="YicC/YloC family endoribonuclease"/>
    <property type="match status" value="1"/>
</dbReference>
<evidence type="ECO:0000256" key="4">
    <source>
        <dbReference type="ARBA" id="ARBA00022801"/>
    </source>
</evidence>